<organism evidence="2 3">
    <name type="scientific">Finegoldia magna</name>
    <name type="common">Peptostreptococcus magnus</name>
    <dbReference type="NCBI Taxonomy" id="1260"/>
    <lineage>
        <taxon>Bacteria</taxon>
        <taxon>Bacillati</taxon>
        <taxon>Bacillota</taxon>
        <taxon>Tissierellia</taxon>
        <taxon>Tissierellales</taxon>
        <taxon>Peptoniphilaceae</taxon>
        <taxon>Finegoldia</taxon>
    </lineage>
</organism>
<dbReference type="Pfam" id="PF12750">
    <property type="entry name" value="Maff2"/>
    <property type="match status" value="1"/>
</dbReference>
<proteinExistence type="predicted"/>
<reference evidence="3" key="1">
    <citation type="submission" date="2017-04" db="EMBL/GenBank/DDBJ databases">
        <title>Finegoldia magna isolated from orthopedic joint implant-associated infections.</title>
        <authorList>
            <person name="Bjorklund S."/>
            <person name="Bruggemann H."/>
            <person name="Jensen A."/>
            <person name="Hellmark B."/>
            <person name="Soderquist B."/>
        </authorList>
    </citation>
    <scope>NUCLEOTIDE SEQUENCE [LARGE SCALE GENOMIC DNA]</scope>
    <source>
        <strain evidence="3">CCUG 54800</strain>
    </source>
</reference>
<dbReference type="EMBL" id="NDYC01000023">
    <property type="protein sequence ID" value="OXZ27255.1"/>
    <property type="molecule type" value="Genomic_DNA"/>
</dbReference>
<keyword evidence="1" id="KW-0812">Transmembrane</keyword>
<evidence type="ECO:0000256" key="1">
    <source>
        <dbReference type="SAM" id="Phobius"/>
    </source>
</evidence>
<comment type="caution">
    <text evidence="2">The sequence shown here is derived from an EMBL/GenBank/DDBJ whole genome shotgun (WGS) entry which is preliminary data.</text>
</comment>
<dbReference type="AlphaFoldDB" id="A0A233V4C1"/>
<feature type="transmembrane region" description="Helical" evidence="1">
    <location>
        <begin position="26"/>
        <end position="47"/>
    </location>
</feature>
<evidence type="ECO:0000313" key="3">
    <source>
        <dbReference type="Proteomes" id="UP000215413"/>
    </source>
</evidence>
<name>A0A233V4C1_FINMA</name>
<sequence length="48" mass="4953">MGENPEITSKDYLSLSGAKSQGIKQLMAGGGIVLIGIKLIPLLANALK</sequence>
<dbReference type="Proteomes" id="UP000215413">
    <property type="component" value="Unassembled WGS sequence"/>
</dbReference>
<evidence type="ECO:0000313" key="2">
    <source>
        <dbReference type="EMBL" id="OXZ27255.1"/>
    </source>
</evidence>
<gene>
    <name evidence="2" type="ORF">B9N49_05425</name>
</gene>
<keyword evidence="1" id="KW-1133">Transmembrane helix</keyword>
<keyword evidence="1" id="KW-0472">Membrane</keyword>
<dbReference type="InterPro" id="IPR024272">
    <property type="entry name" value="MAFF-rel"/>
</dbReference>
<accession>A0A233V4C1</accession>
<protein>
    <recommendedName>
        <fullName evidence="4">Maff2 family protein</fullName>
    </recommendedName>
</protein>
<evidence type="ECO:0008006" key="4">
    <source>
        <dbReference type="Google" id="ProtNLM"/>
    </source>
</evidence>